<gene>
    <name evidence="1" type="ORF">ACFPYL_11085</name>
</gene>
<sequence length="247" mass="25514">MVLGDCGGLDGAGHGTKTFTGLADGNHTFRVRAKNGSDVDRSTLVRTWKVDTAAPTVTLDPTSGPGEGALQAVTTETFAFTSEAGATFECRLDSAAYAACTSPKTVSGLRPGAHHFDVRAIDAAGNTGPAAVRSWTVSTVVVPAPATLKLTARAGRSATKITTLSVAGLGTASATVILRCQGRGCPAKLKGRGLTITTRSSTLALKKQVRKALRAGTKLVITARVPGRTTTFTVKIRAGRKPLVTRR</sequence>
<keyword evidence="2" id="KW-1185">Reference proteome</keyword>
<evidence type="ECO:0008006" key="3">
    <source>
        <dbReference type="Google" id="ProtNLM"/>
    </source>
</evidence>
<comment type="caution">
    <text evidence="1">The sequence shown here is derived from an EMBL/GenBank/DDBJ whole genome shotgun (WGS) entry which is preliminary data.</text>
</comment>
<dbReference type="RefSeq" id="WP_379153833.1">
    <property type="nucleotide sequence ID" value="NZ_JBHSRJ010000004.1"/>
</dbReference>
<organism evidence="1 2">
    <name type="scientific">Nocardioides hankookensis</name>
    <dbReference type="NCBI Taxonomy" id="443157"/>
    <lineage>
        <taxon>Bacteria</taxon>
        <taxon>Bacillati</taxon>
        <taxon>Actinomycetota</taxon>
        <taxon>Actinomycetes</taxon>
        <taxon>Propionibacteriales</taxon>
        <taxon>Nocardioidaceae</taxon>
        <taxon>Nocardioides</taxon>
    </lineage>
</organism>
<name>A0ABW1LIV8_9ACTN</name>
<dbReference type="PANTHER" id="PTHR34677:SF3">
    <property type="entry name" value="BACTERIAL IG-LIKE DOMAIN-CONTAINING PROTEIN"/>
    <property type="match status" value="1"/>
</dbReference>
<evidence type="ECO:0000313" key="2">
    <source>
        <dbReference type="Proteomes" id="UP001596135"/>
    </source>
</evidence>
<accession>A0ABW1LIV8</accession>
<reference evidence="2" key="1">
    <citation type="journal article" date="2019" name="Int. J. Syst. Evol. Microbiol.">
        <title>The Global Catalogue of Microorganisms (GCM) 10K type strain sequencing project: providing services to taxonomists for standard genome sequencing and annotation.</title>
        <authorList>
            <consortium name="The Broad Institute Genomics Platform"/>
            <consortium name="The Broad Institute Genome Sequencing Center for Infectious Disease"/>
            <person name="Wu L."/>
            <person name="Ma J."/>
        </authorList>
    </citation>
    <scope>NUCLEOTIDE SEQUENCE [LARGE SCALE GENOMIC DNA]</scope>
    <source>
        <strain evidence="2">CCUG 54522</strain>
    </source>
</reference>
<evidence type="ECO:0000313" key="1">
    <source>
        <dbReference type="EMBL" id="MFC6043624.1"/>
    </source>
</evidence>
<proteinExistence type="predicted"/>
<protein>
    <recommendedName>
        <fullName evidence="3">Ig-like domain repeat protein</fullName>
    </recommendedName>
</protein>
<dbReference type="EMBL" id="JBHSRJ010000004">
    <property type="protein sequence ID" value="MFC6043624.1"/>
    <property type="molecule type" value="Genomic_DNA"/>
</dbReference>
<dbReference type="PANTHER" id="PTHR34677">
    <property type="match status" value="1"/>
</dbReference>
<dbReference type="Proteomes" id="UP001596135">
    <property type="component" value="Unassembled WGS sequence"/>
</dbReference>